<sequence length="97" mass="10969">MYSASVLNLATVLRFCYSMNPKSAEETYNNYIWSDQILIVSPICIRANERIIGSVSSHIYQSITSSGLGHIEESRLIYNPSRHSEKATLWHTYVGKG</sequence>
<name>U5CVE5_AMBTC</name>
<gene>
    <name evidence="1" type="ORF">AMTR_s00037p00041490</name>
</gene>
<keyword evidence="2" id="KW-1185">Reference proteome</keyword>
<reference evidence="2" key="1">
    <citation type="journal article" date="2013" name="Science">
        <title>The Amborella genome and the evolution of flowering plants.</title>
        <authorList>
            <consortium name="Amborella Genome Project"/>
        </authorList>
    </citation>
    <scope>NUCLEOTIDE SEQUENCE [LARGE SCALE GENOMIC DNA]</scope>
</reference>
<organism evidence="1 2">
    <name type="scientific">Amborella trichopoda</name>
    <dbReference type="NCBI Taxonomy" id="13333"/>
    <lineage>
        <taxon>Eukaryota</taxon>
        <taxon>Viridiplantae</taxon>
        <taxon>Streptophyta</taxon>
        <taxon>Embryophyta</taxon>
        <taxon>Tracheophyta</taxon>
        <taxon>Spermatophyta</taxon>
        <taxon>Magnoliopsida</taxon>
        <taxon>Amborellales</taxon>
        <taxon>Amborellaceae</taxon>
        <taxon>Amborella</taxon>
    </lineage>
</organism>
<evidence type="ECO:0000313" key="2">
    <source>
        <dbReference type="Proteomes" id="UP000017836"/>
    </source>
</evidence>
<dbReference type="EMBL" id="KI392350">
    <property type="protein sequence ID" value="ERN17301.1"/>
    <property type="molecule type" value="Genomic_DNA"/>
</dbReference>
<evidence type="ECO:0000313" key="1">
    <source>
        <dbReference type="EMBL" id="ERN17301.1"/>
    </source>
</evidence>
<proteinExistence type="predicted"/>
<dbReference type="HOGENOM" id="CLU_2349537_0_0_1"/>
<dbReference type="Proteomes" id="UP000017836">
    <property type="component" value="Unassembled WGS sequence"/>
</dbReference>
<dbReference type="AlphaFoldDB" id="U5CVE5"/>
<dbReference type="Gramene" id="ERN17301">
    <property type="protein sequence ID" value="ERN17301"/>
    <property type="gene ID" value="AMTR_s00037p00041490"/>
</dbReference>
<accession>U5CVE5</accession>
<protein>
    <submittedName>
        <fullName evidence="1">Uncharacterized protein</fullName>
    </submittedName>
</protein>